<protein>
    <submittedName>
        <fullName evidence="1">Uncharacterized protein</fullName>
    </submittedName>
</protein>
<organism evidence="1 2">
    <name type="scientific">Streptomyces katrae</name>
    <dbReference type="NCBI Taxonomy" id="68223"/>
    <lineage>
        <taxon>Bacteria</taxon>
        <taxon>Bacillati</taxon>
        <taxon>Actinomycetota</taxon>
        <taxon>Actinomycetes</taxon>
        <taxon>Kitasatosporales</taxon>
        <taxon>Streptomycetaceae</taxon>
        <taxon>Streptomyces</taxon>
    </lineage>
</organism>
<evidence type="ECO:0000313" key="1">
    <source>
        <dbReference type="EMBL" id="KJY34612.1"/>
    </source>
</evidence>
<reference evidence="1 2" key="1">
    <citation type="submission" date="2015-02" db="EMBL/GenBank/DDBJ databases">
        <authorList>
            <person name="Ju K.-S."/>
            <person name="Doroghazi J.R."/>
            <person name="Metcalf W."/>
        </authorList>
    </citation>
    <scope>NUCLEOTIDE SEQUENCE [LARGE SCALE GENOMIC DNA]</scope>
    <source>
        <strain evidence="1 2">NRRL ISP-5550</strain>
    </source>
</reference>
<dbReference type="AlphaFoldDB" id="A0A0F4JJU7"/>
<gene>
    <name evidence="1" type="ORF">VR44_11605</name>
</gene>
<name>A0A0F4JJU7_9ACTN</name>
<dbReference type="Proteomes" id="UP000033551">
    <property type="component" value="Unassembled WGS sequence"/>
</dbReference>
<comment type="caution">
    <text evidence="1">The sequence shown here is derived from an EMBL/GenBank/DDBJ whole genome shotgun (WGS) entry which is preliminary data.</text>
</comment>
<dbReference type="EMBL" id="JZWV01000276">
    <property type="protein sequence ID" value="KJY34612.1"/>
    <property type="molecule type" value="Genomic_DNA"/>
</dbReference>
<sequence length="115" mass="11815">MVLAELLGCPGGDRVGDRFALSPAVLEEFAVGVAADPHDAVAEAGQQVEDLGGLRAGGDVAGQHDAIGGAEVWFGEYCFQGRQDSVDVGQNGYTAQHAHHCRPEAAAGCDLSPRA</sequence>
<accession>A0A0F4JJU7</accession>
<keyword evidence="2" id="KW-1185">Reference proteome</keyword>
<evidence type="ECO:0000313" key="2">
    <source>
        <dbReference type="Proteomes" id="UP000033551"/>
    </source>
</evidence>
<proteinExistence type="predicted"/>